<feature type="signal peptide" evidence="1">
    <location>
        <begin position="1"/>
        <end position="17"/>
    </location>
</feature>
<dbReference type="PROSITE" id="PS51257">
    <property type="entry name" value="PROKAR_LIPOPROTEIN"/>
    <property type="match status" value="1"/>
</dbReference>
<dbReference type="InterPro" id="IPR013783">
    <property type="entry name" value="Ig-like_fold"/>
</dbReference>
<name>A0ABM7VGW1_9BACT</name>
<dbReference type="Gene3D" id="2.60.40.10">
    <property type="entry name" value="Immunoglobulins"/>
    <property type="match status" value="1"/>
</dbReference>
<sequence length="168" mass="18214">MKRVFLNAFALAALALAVVSCDQKTTTEHASSTITKEAEAANKVAEENNPAATIANGKFEFTEDQFDFGTINEGDVVTHIFKFKNVGDGPLLITNARASCGCTLPEWPKEPIAVGQEGKITVKFNSKGKPNKQRKRISIYANTEPELSTLHITANVIPKKLEKAGPIK</sequence>
<evidence type="ECO:0008006" key="4">
    <source>
        <dbReference type="Google" id="ProtNLM"/>
    </source>
</evidence>
<keyword evidence="1" id="KW-0732">Signal</keyword>
<evidence type="ECO:0000313" key="3">
    <source>
        <dbReference type="Proteomes" id="UP001354989"/>
    </source>
</evidence>
<dbReference type="Pfam" id="PF07610">
    <property type="entry name" value="DUF1573"/>
    <property type="match status" value="1"/>
</dbReference>
<dbReference type="Proteomes" id="UP001354989">
    <property type="component" value="Chromosome"/>
</dbReference>
<accession>A0ABM7VGW1</accession>
<evidence type="ECO:0000313" key="2">
    <source>
        <dbReference type="EMBL" id="BDD00178.1"/>
    </source>
</evidence>
<protein>
    <recommendedName>
        <fullName evidence="4">DUF1573 domain-containing protein</fullName>
    </recommendedName>
</protein>
<dbReference type="PANTHER" id="PTHR37833">
    <property type="entry name" value="LIPOPROTEIN-RELATED"/>
    <property type="match status" value="1"/>
</dbReference>
<dbReference type="RefSeq" id="WP_332922779.1">
    <property type="nucleotide sequence ID" value="NZ_AP025292.1"/>
</dbReference>
<keyword evidence="3" id="KW-1185">Reference proteome</keyword>
<gene>
    <name evidence="2" type="ORF">PEPS_24580</name>
</gene>
<organism evidence="2 3">
    <name type="scientific">Persicobacter psychrovividus</name>
    <dbReference type="NCBI Taxonomy" id="387638"/>
    <lineage>
        <taxon>Bacteria</taxon>
        <taxon>Pseudomonadati</taxon>
        <taxon>Bacteroidota</taxon>
        <taxon>Cytophagia</taxon>
        <taxon>Cytophagales</taxon>
        <taxon>Persicobacteraceae</taxon>
        <taxon>Persicobacter</taxon>
    </lineage>
</organism>
<dbReference type="InterPro" id="IPR011467">
    <property type="entry name" value="DUF1573"/>
</dbReference>
<feature type="chain" id="PRO_5045704164" description="DUF1573 domain-containing protein" evidence="1">
    <location>
        <begin position="18"/>
        <end position="168"/>
    </location>
</feature>
<evidence type="ECO:0000256" key="1">
    <source>
        <dbReference type="SAM" id="SignalP"/>
    </source>
</evidence>
<proteinExistence type="predicted"/>
<dbReference type="PANTHER" id="PTHR37833:SF1">
    <property type="entry name" value="SIGNAL PEPTIDE PROTEIN"/>
    <property type="match status" value="1"/>
</dbReference>
<dbReference type="EMBL" id="AP025292">
    <property type="protein sequence ID" value="BDD00178.1"/>
    <property type="molecule type" value="Genomic_DNA"/>
</dbReference>
<reference evidence="2 3" key="1">
    <citation type="submission" date="2021-12" db="EMBL/GenBank/DDBJ databases">
        <title>Genome sequencing of bacteria with rrn-lacking chromosome and rrn-plasmid.</title>
        <authorList>
            <person name="Anda M."/>
            <person name="Iwasaki W."/>
        </authorList>
    </citation>
    <scope>NUCLEOTIDE SEQUENCE [LARGE SCALE GENOMIC DNA]</scope>
    <source>
        <strain evidence="2 3">NBRC 101262</strain>
    </source>
</reference>